<dbReference type="Proteomes" id="UP000001399">
    <property type="component" value="Chromosome"/>
</dbReference>
<gene>
    <name evidence="2" type="ordered locus">Rvan_0149</name>
</gene>
<dbReference type="GO" id="GO:0016705">
    <property type="term" value="F:oxidoreductase activity, acting on paired donors, with incorporation or reduction of molecular oxygen"/>
    <property type="evidence" value="ECO:0007669"/>
    <property type="project" value="InterPro"/>
</dbReference>
<reference evidence="3" key="1">
    <citation type="journal article" date="2011" name="J. Bacteriol.">
        <title>Genome sequences of eight morphologically diverse alphaproteobacteria.</title>
        <authorList>
            <consortium name="US DOE Joint Genome Institute"/>
            <person name="Brown P.J."/>
            <person name="Kysela D.T."/>
            <person name="Buechlein A."/>
            <person name="Hemmerich C."/>
            <person name="Brun Y.V."/>
        </authorList>
    </citation>
    <scope>NUCLEOTIDE SEQUENCE [LARGE SCALE GENOMIC DNA]</scope>
    <source>
        <strain evidence="3">ATCC 17100 / ATH 3.1.1 / DSM 162 / LMG 4299</strain>
    </source>
</reference>
<dbReference type="NCBIfam" id="TIGR01789">
    <property type="entry name" value="lycopene_cycl"/>
    <property type="match status" value="1"/>
</dbReference>
<dbReference type="InterPro" id="IPR008461">
    <property type="entry name" value="CrtY"/>
</dbReference>
<sequence length="396" mass="45134">MSDRDFDVIFAGGGLAATLAAYRLRQVKPELSVLVLEADDKFGGNHTWSFHTTDISEDAWAWIAPFVAHSWSEQQVRFPKHTRTLKSGYNSIFSETLHDAALPVLKDSVRFSTRVLSVSPHQVVLSGGEVLRAPCVIDARGIGRVDNLTIGYQKFLGLVVRFERPHGQPYPIIMDATVRQRDGYRFVYTLPFTDDTMLIEDTYYSDNPAIDAHTHRELCLDYARERGWQIAEIEREERGVLPIVLGGDVSDILEKNADGVPALGLRGGFFHHTTSYSFPFAVRCADAIAAMDHLTSESLHRITHKWAHQHWREQRFFRLLNRMLFWAAKPETRYRVLQRFYDLHEPLIERFYSSSLTLADQARILIGWPPVPIHKAVRVMGETRVNPIPQPVSSPS</sequence>
<keyword evidence="3" id="KW-1185">Reference proteome</keyword>
<evidence type="ECO:0000256" key="1">
    <source>
        <dbReference type="ARBA" id="ARBA00006599"/>
    </source>
</evidence>
<organism evidence="2 3">
    <name type="scientific">Rhodomicrobium vannielii (strain ATCC 17100 / DSM 162 / LMG 4299 / NCIMB 10020 / ATH 3.1.1)</name>
    <dbReference type="NCBI Taxonomy" id="648757"/>
    <lineage>
        <taxon>Bacteria</taxon>
        <taxon>Pseudomonadati</taxon>
        <taxon>Pseudomonadota</taxon>
        <taxon>Alphaproteobacteria</taxon>
        <taxon>Hyphomicrobiales</taxon>
        <taxon>Hyphomicrobiaceae</taxon>
        <taxon>Rhodomicrobium</taxon>
    </lineage>
</organism>
<dbReference type="InterPro" id="IPR036188">
    <property type="entry name" value="FAD/NAD-bd_sf"/>
</dbReference>
<evidence type="ECO:0000313" key="3">
    <source>
        <dbReference type="Proteomes" id="UP000001399"/>
    </source>
</evidence>
<dbReference type="eggNOG" id="COG0644">
    <property type="taxonomic scope" value="Bacteria"/>
</dbReference>
<dbReference type="OrthoDB" id="5793379at2"/>
<dbReference type="GO" id="GO:0045436">
    <property type="term" value="F:lycopene beta cyclase activity"/>
    <property type="evidence" value="ECO:0007669"/>
    <property type="project" value="InterPro"/>
</dbReference>
<protein>
    <submittedName>
        <fullName evidence="2">Lycopene cyclase</fullName>
    </submittedName>
</protein>
<proteinExistence type="inferred from homology"/>
<dbReference type="Pfam" id="PF05834">
    <property type="entry name" value="Lycopene_cycl"/>
    <property type="match status" value="1"/>
</dbReference>
<dbReference type="HOGENOM" id="CLU_698000_0_0_5"/>
<evidence type="ECO:0000313" key="2">
    <source>
        <dbReference type="EMBL" id="ADP69439.1"/>
    </source>
</evidence>
<dbReference type="GO" id="GO:0016117">
    <property type="term" value="P:carotenoid biosynthetic process"/>
    <property type="evidence" value="ECO:0007669"/>
    <property type="project" value="InterPro"/>
</dbReference>
<dbReference type="RefSeq" id="WP_013417846.1">
    <property type="nucleotide sequence ID" value="NC_014664.1"/>
</dbReference>
<dbReference type="NCBIfam" id="TIGR01790">
    <property type="entry name" value="carotene-cycl"/>
    <property type="match status" value="1"/>
</dbReference>
<dbReference type="AlphaFoldDB" id="E3I5T6"/>
<name>E3I5T6_RHOVT</name>
<accession>E3I5T6</accession>
<dbReference type="STRING" id="648757.Rvan_0149"/>
<dbReference type="InterPro" id="IPR010108">
    <property type="entry name" value="Lycopene_cyclase_b/e"/>
</dbReference>
<dbReference type="EMBL" id="CP002292">
    <property type="protein sequence ID" value="ADP69439.1"/>
    <property type="molecule type" value="Genomic_DNA"/>
</dbReference>
<dbReference type="SUPFAM" id="SSF51905">
    <property type="entry name" value="FAD/NAD(P)-binding domain"/>
    <property type="match status" value="1"/>
</dbReference>
<dbReference type="Gene3D" id="3.50.50.60">
    <property type="entry name" value="FAD/NAD(P)-binding domain"/>
    <property type="match status" value="1"/>
</dbReference>
<comment type="similarity">
    <text evidence="1">Belongs to the lycopene cyclase family.</text>
</comment>
<dbReference type="KEGG" id="rva:Rvan_0149"/>